<protein>
    <submittedName>
        <fullName evidence="1">Uncharacterized protein</fullName>
    </submittedName>
</protein>
<reference evidence="1 2" key="2">
    <citation type="journal article" date="2022" name="Mol. Ecol. Resour.">
        <title>The genomes of chicory, endive, great burdock and yacon provide insights into Asteraceae paleo-polyploidization history and plant inulin production.</title>
        <authorList>
            <person name="Fan W."/>
            <person name="Wang S."/>
            <person name="Wang H."/>
            <person name="Wang A."/>
            <person name="Jiang F."/>
            <person name="Liu H."/>
            <person name="Zhao H."/>
            <person name="Xu D."/>
            <person name="Zhang Y."/>
        </authorList>
    </citation>
    <scope>NUCLEOTIDE SEQUENCE [LARGE SCALE GENOMIC DNA]</scope>
    <source>
        <strain evidence="2">cv. Punajuju</strain>
        <tissue evidence="1">Leaves</tissue>
    </source>
</reference>
<gene>
    <name evidence="1" type="ORF">L2E82_30594</name>
</gene>
<name>A0ACB9D1I2_CICIN</name>
<sequence length="124" mass="13968">MTLRWWRWWRHQCCWTAFAHCMDGFATLEESRVGIVGGPFVLVVRKRDSKMKRVVVVGLSWGGGCIVVEFDRIVVVVVDLVAVWLLCNGIINDLLHWDLVTHGGHNGGGVDLLGGCWWSSSYGR</sequence>
<proteinExistence type="predicted"/>
<keyword evidence="2" id="KW-1185">Reference proteome</keyword>
<comment type="caution">
    <text evidence="1">The sequence shown here is derived from an EMBL/GenBank/DDBJ whole genome shotgun (WGS) entry which is preliminary data.</text>
</comment>
<dbReference type="Proteomes" id="UP001055811">
    <property type="component" value="Linkage Group LG05"/>
</dbReference>
<reference evidence="2" key="1">
    <citation type="journal article" date="2022" name="Mol. Ecol. Resour.">
        <title>The genomes of chicory, endive, great burdock and yacon provide insights into Asteraceae palaeo-polyploidization history and plant inulin production.</title>
        <authorList>
            <person name="Fan W."/>
            <person name="Wang S."/>
            <person name="Wang H."/>
            <person name="Wang A."/>
            <person name="Jiang F."/>
            <person name="Liu H."/>
            <person name="Zhao H."/>
            <person name="Xu D."/>
            <person name="Zhang Y."/>
        </authorList>
    </citation>
    <scope>NUCLEOTIDE SEQUENCE [LARGE SCALE GENOMIC DNA]</scope>
    <source>
        <strain evidence="2">cv. Punajuju</strain>
    </source>
</reference>
<accession>A0ACB9D1I2</accession>
<evidence type="ECO:0000313" key="2">
    <source>
        <dbReference type="Proteomes" id="UP001055811"/>
    </source>
</evidence>
<organism evidence="1 2">
    <name type="scientific">Cichorium intybus</name>
    <name type="common">Chicory</name>
    <dbReference type="NCBI Taxonomy" id="13427"/>
    <lineage>
        <taxon>Eukaryota</taxon>
        <taxon>Viridiplantae</taxon>
        <taxon>Streptophyta</taxon>
        <taxon>Embryophyta</taxon>
        <taxon>Tracheophyta</taxon>
        <taxon>Spermatophyta</taxon>
        <taxon>Magnoliopsida</taxon>
        <taxon>eudicotyledons</taxon>
        <taxon>Gunneridae</taxon>
        <taxon>Pentapetalae</taxon>
        <taxon>asterids</taxon>
        <taxon>campanulids</taxon>
        <taxon>Asterales</taxon>
        <taxon>Asteraceae</taxon>
        <taxon>Cichorioideae</taxon>
        <taxon>Cichorieae</taxon>
        <taxon>Cichoriinae</taxon>
        <taxon>Cichorium</taxon>
    </lineage>
</organism>
<evidence type="ECO:0000313" key="1">
    <source>
        <dbReference type="EMBL" id="KAI3740172.1"/>
    </source>
</evidence>
<dbReference type="EMBL" id="CM042013">
    <property type="protein sequence ID" value="KAI3740172.1"/>
    <property type="molecule type" value="Genomic_DNA"/>
</dbReference>